<comment type="caution">
    <text evidence="9">The sequence shown here is derived from an EMBL/GenBank/DDBJ whole genome shotgun (WGS) entry which is preliminary data.</text>
</comment>
<dbReference type="InterPro" id="IPR035952">
    <property type="entry name" value="Rhomboid-like_sf"/>
</dbReference>
<evidence type="ECO:0000256" key="7">
    <source>
        <dbReference type="SAM" id="Phobius"/>
    </source>
</evidence>
<keyword evidence="9" id="KW-0645">Protease</keyword>
<dbReference type="GO" id="GO:0004252">
    <property type="term" value="F:serine-type endopeptidase activity"/>
    <property type="evidence" value="ECO:0007669"/>
    <property type="project" value="InterPro"/>
</dbReference>
<keyword evidence="4" id="KW-0378">Hydrolase</keyword>
<evidence type="ECO:0000256" key="1">
    <source>
        <dbReference type="ARBA" id="ARBA00004141"/>
    </source>
</evidence>
<feature type="transmembrane region" description="Helical" evidence="7">
    <location>
        <begin position="124"/>
        <end position="142"/>
    </location>
</feature>
<name>A0A9Q3SWQ9_9LACO</name>
<evidence type="ECO:0000256" key="2">
    <source>
        <dbReference type="ARBA" id="ARBA00009045"/>
    </source>
</evidence>
<evidence type="ECO:0000313" key="10">
    <source>
        <dbReference type="Proteomes" id="UP000752647"/>
    </source>
</evidence>
<evidence type="ECO:0000259" key="8">
    <source>
        <dbReference type="Pfam" id="PF01694"/>
    </source>
</evidence>
<dbReference type="PANTHER" id="PTHR43731:SF14">
    <property type="entry name" value="PRESENILIN-ASSOCIATED RHOMBOID-LIKE PROTEIN, MITOCHONDRIAL"/>
    <property type="match status" value="1"/>
</dbReference>
<evidence type="ECO:0000256" key="6">
    <source>
        <dbReference type="ARBA" id="ARBA00023136"/>
    </source>
</evidence>
<feature type="transmembrane region" description="Helical" evidence="7">
    <location>
        <begin position="208"/>
        <end position="228"/>
    </location>
</feature>
<feature type="transmembrane region" description="Helical" evidence="7">
    <location>
        <begin position="67"/>
        <end position="87"/>
    </location>
</feature>
<dbReference type="Pfam" id="PF01694">
    <property type="entry name" value="Rhomboid"/>
    <property type="match status" value="1"/>
</dbReference>
<protein>
    <submittedName>
        <fullName evidence="9">Rhomboid family intramembrane serine protease</fullName>
    </submittedName>
</protein>
<proteinExistence type="inferred from homology"/>
<evidence type="ECO:0000256" key="3">
    <source>
        <dbReference type="ARBA" id="ARBA00022692"/>
    </source>
</evidence>
<comment type="subcellular location">
    <subcellularLocation>
        <location evidence="1">Membrane</location>
        <topology evidence="1">Multi-pass membrane protein</topology>
    </subcellularLocation>
</comment>
<evidence type="ECO:0000256" key="5">
    <source>
        <dbReference type="ARBA" id="ARBA00022989"/>
    </source>
</evidence>
<dbReference type="Proteomes" id="UP000752647">
    <property type="component" value="Unassembled WGS sequence"/>
</dbReference>
<feature type="transmembrane region" description="Helical" evidence="7">
    <location>
        <begin position="12"/>
        <end position="32"/>
    </location>
</feature>
<dbReference type="GO" id="GO:0016020">
    <property type="term" value="C:membrane"/>
    <property type="evidence" value="ECO:0007669"/>
    <property type="project" value="UniProtKB-SubCell"/>
</dbReference>
<sequence length="229" mass="25116">MLLTLKQQFKNTPVTISIFVLTVLVFFAEFLIGRGQTDNGSLLVAFGAKWGPYIKVYDQYWRLVTPLFLHAGVMHILTNMLTLWFIGPIAEETFGSRKFLGLYLFGGIVGNIMSYLFAPLTVSVGASSALFGMFGGLILYAVQFKHDSRIRAQGTMMGLFVVLNLMSGFFSTGIDMWGHIGGLIGGMMFAVMFGFYGRSGKYPMAWRLTMGVVTVLILALALIAKGGVS</sequence>
<feature type="transmembrane region" description="Helical" evidence="7">
    <location>
        <begin position="154"/>
        <end position="170"/>
    </location>
</feature>
<evidence type="ECO:0000313" key="9">
    <source>
        <dbReference type="EMBL" id="MBZ5961973.1"/>
    </source>
</evidence>
<dbReference type="PANTHER" id="PTHR43731">
    <property type="entry name" value="RHOMBOID PROTEASE"/>
    <property type="match status" value="1"/>
</dbReference>
<comment type="similarity">
    <text evidence="2">Belongs to the peptidase S54 family.</text>
</comment>
<organism evidence="9 10">
    <name type="scientific">Leuconostoc gasicomitatum</name>
    <dbReference type="NCBI Taxonomy" id="115778"/>
    <lineage>
        <taxon>Bacteria</taxon>
        <taxon>Bacillati</taxon>
        <taxon>Bacillota</taxon>
        <taxon>Bacilli</taxon>
        <taxon>Lactobacillales</taxon>
        <taxon>Lactobacillaceae</taxon>
        <taxon>Leuconostoc</taxon>
        <taxon>Leuconostoc gelidum group</taxon>
    </lineage>
</organism>
<keyword evidence="6 7" id="KW-0472">Membrane</keyword>
<dbReference type="GO" id="GO:0006508">
    <property type="term" value="P:proteolysis"/>
    <property type="evidence" value="ECO:0007669"/>
    <property type="project" value="UniProtKB-KW"/>
</dbReference>
<gene>
    <name evidence="9" type="ORF">KIJ12_02175</name>
</gene>
<feature type="domain" description="Peptidase S54 rhomboid" evidence="8">
    <location>
        <begin position="58"/>
        <end position="193"/>
    </location>
</feature>
<dbReference type="EMBL" id="JAHBFI010000005">
    <property type="protein sequence ID" value="MBZ5961973.1"/>
    <property type="molecule type" value="Genomic_DNA"/>
</dbReference>
<feature type="transmembrane region" description="Helical" evidence="7">
    <location>
        <begin position="176"/>
        <end position="196"/>
    </location>
</feature>
<dbReference type="Gene3D" id="1.20.1540.10">
    <property type="entry name" value="Rhomboid-like"/>
    <property type="match status" value="1"/>
</dbReference>
<dbReference type="SUPFAM" id="SSF144091">
    <property type="entry name" value="Rhomboid-like"/>
    <property type="match status" value="1"/>
</dbReference>
<accession>A0A9Q3SWQ9</accession>
<dbReference type="InterPro" id="IPR022764">
    <property type="entry name" value="Peptidase_S54_rhomboid_dom"/>
</dbReference>
<dbReference type="AlphaFoldDB" id="A0A9Q3SWQ9"/>
<keyword evidence="3 7" id="KW-0812">Transmembrane</keyword>
<keyword evidence="5 7" id="KW-1133">Transmembrane helix</keyword>
<reference evidence="9" key="1">
    <citation type="submission" date="2021-05" db="EMBL/GenBank/DDBJ databases">
        <title>Pangenome of Leuconostoc gelidum warrants species status for Leuconostoc gelidum subsp. gasicomitatum.</title>
        <authorList>
            <person name="Johansson P."/>
            <person name="Sade E."/>
            <person name="Hultman J."/>
            <person name="Auvinen P."/>
            <person name="Bjorkroth J."/>
        </authorList>
    </citation>
    <scope>NUCLEOTIDE SEQUENCE</scope>
    <source>
        <strain evidence="9">A.21.4</strain>
    </source>
</reference>
<evidence type="ECO:0000256" key="4">
    <source>
        <dbReference type="ARBA" id="ARBA00022801"/>
    </source>
</evidence>
<dbReference type="InterPro" id="IPR050925">
    <property type="entry name" value="Rhomboid_protease_S54"/>
</dbReference>
<dbReference type="RefSeq" id="WP_060391430.1">
    <property type="nucleotide sequence ID" value="NZ_CBCPIF010000001.1"/>
</dbReference>
<feature type="transmembrane region" description="Helical" evidence="7">
    <location>
        <begin position="99"/>
        <end position="118"/>
    </location>
</feature>